<reference evidence="4" key="2">
    <citation type="submission" date="2023-07" db="EMBL/GenBank/DDBJ databases">
        <title>Genome-based characterization of strain KMM 296 and proposal for reclassification of Cobetia litoralis and Cobetia pacifica, and emended description of the species Cobetia amphilecti and Cobetia marina.</title>
        <authorList>
            <person name="Balabanova L."/>
            <person name="Nedashkovskaya O."/>
        </authorList>
    </citation>
    <scope>NUCLEOTIDE SEQUENCE [LARGE SCALE GENOMIC DNA]</scope>
    <source>
        <strain evidence="4">NRIC 0815</strain>
    </source>
</reference>
<gene>
    <name evidence="3" type="ORF">QLT01_13380</name>
</gene>
<protein>
    <submittedName>
        <fullName evidence="3">Nucleotidyltransferase family protein</fullName>
    </submittedName>
</protein>
<evidence type="ECO:0000313" key="3">
    <source>
        <dbReference type="EMBL" id="MDI5885340.1"/>
    </source>
</evidence>
<dbReference type="Pfam" id="PF12804">
    <property type="entry name" value="NTP_transf_3"/>
    <property type="match status" value="1"/>
</dbReference>
<reference evidence="3 4" key="1">
    <citation type="submission" date="2023-04" db="EMBL/GenBank/DDBJ databases">
        <authorList>
            <person name="Otstavnykh N."/>
            <person name="Seitkalieva A."/>
            <person name="Bystritskaya E."/>
        </authorList>
    </citation>
    <scope>NUCLEOTIDE SEQUENCE [LARGE SCALE GENOMIC DNA]</scope>
    <source>
        <strain evidence="3 4">NRIC 0815</strain>
    </source>
</reference>
<keyword evidence="1" id="KW-0460">Magnesium</keyword>
<dbReference type="PANTHER" id="PTHR43777">
    <property type="entry name" value="MOLYBDENUM COFACTOR CYTIDYLYLTRANSFERASE"/>
    <property type="match status" value="1"/>
</dbReference>
<dbReference type="InterPro" id="IPR025877">
    <property type="entry name" value="MobA-like_NTP_Trfase"/>
</dbReference>
<evidence type="ECO:0000259" key="2">
    <source>
        <dbReference type="Pfam" id="PF12804"/>
    </source>
</evidence>
<dbReference type="Proteomes" id="UP001229025">
    <property type="component" value="Unassembled WGS sequence"/>
</dbReference>
<sequence length="205" mass="22281">MNESIILVMAAGQSRRFGSDKRQARLADGQTLLMATLSRVMSCEVDWRLLLREDDDPVALLGEAFACEHAGRIWRAPQAGNGLGASLGDAFRQLSGEAALAHVQVAAVWLADMAQITAQTFHVLQAEAQADGVHIVRPRLEGEDSRPGHPVLFGRALWAELATLEGGEGAREVITRHREALREVAVGDVGIHHDIDTPVMLKLRD</sequence>
<evidence type="ECO:0000313" key="4">
    <source>
        <dbReference type="Proteomes" id="UP001229025"/>
    </source>
</evidence>
<proteinExistence type="predicted"/>
<dbReference type="RefSeq" id="WP_284727196.1">
    <property type="nucleotide sequence ID" value="NZ_CP136695.1"/>
</dbReference>
<dbReference type="PANTHER" id="PTHR43777:SF1">
    <property type="entry name" value="MOLYBDENUM COFACTOR CYTIDYLYLTRANSFERASE"/>
    <property type="match status" value="1"/>
</dbReference>
<dbReference type="GeneID" id="97327510"/>
<dbReference type="Gene3D" id="3.90.550.10">
    <property type="entry name" value="Spore Coat Polysaccharide Biosynthesis Protein SpsA, Chain A"/>
    <property type="match status" value="1"/>
</dbReference>
<evidence type="ECO:0000256" key="1">
    <source>
        <dbReference type="ARBA" id="ARBA00022842"/>
    </source>
</evidence>
<dbReference type="CDD" id="cd04182">
    <property type="entry name" value="GT_2_like_f"/>
    <property type="match status" value="1"/>
</dbReference>
<comment type="caution">
    <text evidence="3">The sequence shown here is derived from an EMBL/GenBank/DDBJ whole genome shotgun (WGS) entry which is preliminary data.</text>
</comment>
<keyword evidence="4" id="KW-1185">Reference proteome</keyword>
<dbReference type="EMBL" id="JASCSA010000011">
    <property type="protein sequence ID" value="MDI5885340.1"/>
    <property type="molecule type" value="Genomic_DNA"/>
</dbReference>
<dbReference type="SUPFAM" id="SSF53448">
    <property type="entry name" value="Nucleotide-diphospho-sugar transferases"/>
    <property type="match status" value="1"/>
</dbReference>
<organism evidence="3 4">
    <name type="scientific">Cobetia amphilecti</name>
    <dbReference type="NCBI Taxonomy" id="1055104"/>
    <lineage>
        <taxon>Bacteria</taxon>
        <taxon>Pseudomonadati</taxon>
        <taxon>Pseudomonadota</taxon>
        <taxon>Gammaproteobacteria</taxon>
        <taxon>Oceanospirillales</taxon>
        <taxon>Halomonadaceae</taxon>
        <taxon>Cobetia</taxon>
    </lineage>
</organism>
<accession>A0ABT6URL6</accession>
<name>A0ABT6URL6_9GAMM</name>
<feature type="domain" description="MobA-like NTP transferase" evidence="2">
    <location>
        <begin position="7"/>
        <end position="178"/>
    </location>
</feature>
<dbReference type="InterPro" id="IPR029044">
    <property type="entry name" value="Nucleotide-diphossugar_trans"/>
</dbReference>